<dbReference type="Proteomes" id="UP000799436">
    <property type="component" value="Unassembled WGS sequence"/>
</dbReference>
<feature type="compositionally biased region" description="Acidic residues" evidence="1">
    <location>
        <begin position="1"/>
        <end position="12"/>
    </location>
</feature>
<gene>
    <name evidence="2" type="ORF">EJ03DRAFT_335892</name>
</gene>
<keyword evidence="3" id="KW-1185">Reference proteome</keyword>
<dbReference type="OrthoDB" id="10574491at2759"/>
<dbReference type="AlphaFoldDB" id="A0A6G1LAZ8"/>
<feature type="compositionally biased region" description="Low complexity" evidence="1">
    <location>
        <begin position="36"/>
        <end position="57"/>
    </location>
</feature>
<protein>
    <submittedName>
        <fullName evidence="2">Uncharacterized protein</fullName>
    </submittedName>
</protein>
<proteinExistence type="predicted"/>
<reference evidence="2" key="1">
    <citation type="journal article" date="2020" name="Stud. Mycol.">
        <title>101 Dothideomycetes genomes: a test case for predicting lifestyles and emergence of pathogens.</title>
        <authorList>
            <person name="Haridas S."/>
            <person name="Albert R."/>
            <person name="Binder M."/>
            <person name="Bloem J."/>
            <person name="Labutti K."/>
            <person name="Salamov A."/>
            <person name="Andreopoulos B."/>
            <person name="Baker S."/>
            <person name="Barry K."/>
            <person name="Bills G."/>
            <person name="Bluhm B."/>
            <person name="Cannon C."/>
            <person name="Castanera R."/>
            <person name="Culley D."/>
            <person name="Daum C."/>
            <person name="Ezra D."/>
            <person name="Gonzalez J."/>
            <person name="Henrissat B."/>
            <person name="Kuo A."/>
            <person name="Liang C."/>
            <person name="Lipzen A."/>
            <person name="Lutzoni F."/>
            <person name="Magnuson J."/>
            <person name="Mondo S."/>
            <person name="Nolan M."/>
            <person name="Ohm R."/>
            <person name="Pangilinan J."/>
            <person name="Park H.-J."/>
            <person name="Ramirez L."/>
            <person name="Alfaro M."/>
            <person name="Sun H."/>
            <person name="Tritt A."/>
            <person name="Yoshinaga Y."/>
            <person name="Zwiers L.-H."/>
            <person name="Turgeon B."/>
            <person name="Goodwin S."/>
            <person name="Spatafora J."/>
            <person name="Crous P."/>
            <person name="Grigoriev I."/>
        </authorList>
    </citation>
    <scope>NUCLEOTIDE SEQUENCE</scope>
    <source>
        <strain evidence="2">CBS 116005</strain>
    </source>
</reference>
<dbReference type="EMBL" id="ML995830">
    <property type="protein sequence ID" value="KAF2769810.1"/>
    <property type="molecule type" value="Genomic_DNA"/>
</dbReference>
<accession>A0A6G1LAZ8</accession>
<evidence type="ECO:0000256" key="1">
    <source>
        <dbReference type="SAM" id="MobiDB-lite"/>
    </source>
</evidence>
<feature type="region of interest" description="Disordered" evidence="1">
    <location>
        <begin position="228"/>
        <end position="265"/>
    </location>
</feature>
<feature type="compositionally biased region" description="Basic and acidic residues" evidence="1">
    <location>
        <begin position="232"/>
        <end position="265"/>
    </location>
</feature>
<sequence length="265" mass="30390">MMAESSIEDDSWAGDAEVADSPTSKKSVTSSEDTQASSATPPTTPSSTVSTPAFFTAPSTPSSEKLATACIATATESTTSNLSLHHILPINSLPTATDPFDGNGAVYAPSDNLRRERVAGALRNIVRIWGPDGAVRRGYIRPEEWEVRDWARRVWEEGQLERAQRERIEWEREQRERMEWERKQWERVEWERMEWEMRVVEQRRWAQDGAKETKGEKRWQKVALDLQNRGDGWQEDKGEKHRPEKSALDRQTNGRERAGEVEPRE</sequence>
<evidence type="ECO:0000313" key="2">
    <source>
        <dbReference type="EMBL" id="KAF2769810.1"/>
    </source>
</evidence>
<organism evidence="2 3">
    <name type="scientific">Teratosphaeria nubilosa</name>
    <dbReference type="NCBI Taxonomy" id="161662"/>
    <lineage>
        <taxon>Eukaryota</taxon>
        <taxon>Fungi</taxon>
        <taxon>Dikarya</taxon>
        <taxon>Ascomycota</taxon>
        <taxon>Pezizomycotina</taxon>
        <taxon>Dothideomycetes</taxon>
        <taxon>Dothideomycetidae</taxon>
        <taxon>Mycosphaerellales</taxon>
        <taxon>Teratosphaeriaceae</taxon>
        <taxon>Teratosphaeria</taxon>
    </lineage>
</organism>
<feature type="compositionally biased region" description="Polar residues" evidence="1">
    <location>
        <begin position="21"/>
        <end position="35"/>
    </location>
</feature>
<evidence type="ECO:0000313" key="3">
    <source>
        <dbReference type="Proteomes" id="UP000799436"/>
    </source>
</evidence>
<name>A0A6G1LAZ8_9PEZI</name>
<feature type="region of interest" description="Disordered" evidence="1">
    <location>
        <begin position="1"/>
        <end position="61"/>
    </location>
</feature>